<gene>
    <name evidence="2" type="ORF">PAC_08106</name>
</gene>
<dbReference type="OrthoDB" id="5423818at2759"/>
<protein>
    <submittedName>
        <fullName evidence="2">Uncharacterized protein</fullName>
    </submittedName>
</protein>
<evidence type="ECO:0000313" key="3">
    <source>
        <dbReference type="Proteomes" id="UP000184330"/>
    </source>
</evidence>
<accession>A0A1L7WZL1</accession>
<dbReference type="AlphaFoldDB" id="A0A1L7WZL1"/>
<proteinExistence type="predicted"/>
<organism evidence="2 3">
    <name type="scientific">Phialocephala subalpina</name>
    <dbReference type="NCBI Taxonomy" id="576137"/>
    <lineage>
        <taxon>Eukaryota</taxon>
        <taxon>Fungi</taxon>
        <taxon>Dikarya</taxon>
        <taxon>Ascomycota</taxon>
        <taxon>Pezizomycotina</taxon>
        <taxon>Leotiomycetes</taxon>
        <taxon>Helotiales</taxon>
        <taxon>Mollisiaceae</taxon>
        <taxon>Phialocephala</taxon>
        <taxon>Phialocephala fortinii species complex</taxon>
    </lineage>
</organism>
<dbReference type="EMBL" id="FJOG01000011">
    <property type="protein sequence ID" value="CZR58215.1"/>
    <property type="molecule type" value="Genomic_DNA"/>
</dbReference>
<evidence type="ECO:0000256" key="1">
    <source>
        <dbReference type="SAM" id="MobiDB-lite"/>
    </source>
</evidence>
<name>A0A1L7WZL1_9HELO</name>
<reference evidence="2 3" key="1">
    <citation type="submission" date="2016-03" db="EMBL/GenBank/DDBJ databases">
        <authorList>
            <person name="Ploux O."/>
        </authorList>
    </citation>
    <scope>NUCLEOTIDE SEQUENCE [LARGE SCALE GENOMIC DNA]</scope>
    <source>
        <strain evidence="2 3">UAMH 11012</strain>
    </source>
</reference>
<evidence type="ECO:0000313" key="2">
    <source>
        <dbReference type="EMBL" id="CZR58215.1"/>
    </source>
</evidence>
<sequence length="149" mass="16557">MNTAVGLEELEMEPSLVADSLGVEKRHEASSDGDMFLDRALVISDPEFPNTEREYLDWQDPDIDFADLLNLPEMNDDESVQYPSSSGSWSSSLVCHSTPSTDQTVQVQQVISSPNLSIPRLPTSTLRSLSPRTKMKTGQQKSRIPYSIP</sequence>
<dbReference type="Proteomes" id="UP000184330">
    <property type="component" value="Unassembled WGS sequence"/>
</dbReference>
<keyword evidence="3" id="KW-1185">Reference proteome</keyword>
<feature type="region of interest" description="Disordered" evidence="1">
    <location>
        <begin position="76"/>
        <end position="101"/>
    </location>
</feature>
<dbReference type="STRING" id="576137.A0A1L7WZL1"/>
<feature type="compositionally biased region" description="Polar residues" evidence="1">
    <location>
        <begin position="121"/>
        <end position="142"/>
    </location>
</feature>
<feature type="region of interest" description="Disordered" evidence="1">
    <location>
        <begin position="121"/>
        <end position="149"/>
    </location>
</feature>